<accession>A0ACC2M1W9</accession>
<proteinExistence type="predicted"/>
<gene>
    <name evidence="1" type="ORF">MRB53_016015</name>
</gene>
<evidence type="ECO:0000313" key="1">
    <source>
        <dbReference type="EMBL" id="KAJ8639321.1"/>
    </source>
</evidence>
<sequence>MPSLRGSTIDHYHAYGKLGDFIRVKRVLKYMNKHGYPPSVISYTALMEAYGTAGQYNQAEPTSKEEIFSRGIQIHAEKHKKHLVLDRNEKALTPKGTVSPSLLIFLLLVVVASLRERNRRTKNPRIQAYFQRVYKRYDRSFPFWKHGGFQEWL</sequence>
<protein>
    <submittedName>
        <fullName evidence="1">Uncharacterized protein</fullName>
    </submittedName>
</protein>
<comment type="caution">
    <text evidence="1">The sequence shown here is derived from an EMBL/GenBank/DDBJ whole genome shotgun (WGS) entry which is preliminary data.</text>
</comment>
<organism evidence="1 2">
    <name type="scientific">Persea americana</name>
    <name type="common">Avocado</name>
    <dbReference type="NCBI Taxonomy" id="3435"/>
    <lineage>
        <taxon>Eukaryota</taxon>
        <taxon>Viridiplantae</taxon>
        <taxon>Streptophyta</taxon>
        <taxon>Embryophyta</taxon>
        <taxon>Tracheophyta</taxon>
        <taxon>Spermatophyta</taxon>
        <taxon>Magnoliopsida</taxon>
        <taxon>Magnoliidae</taxon>
        <taxon>Laurales</taxon>
        <taxon>Lauraceae</taxon>
        <taxon>Persea</taxon>
    </lineage>
</organism>
<reference evidence="1 2" key="1">
    <citation type="journal article" date="2022" name="Hortic Res">
        <title>A haplotype resolved chromosomal level avocado genome allows analysis of novel avocado genes.</title>
        <authorList>
            <person name="Nath O."/>
            <person name="Fletcher S.J."/>
            <person name="Hayward A."/>
            <person name="Shaw L.M."/>
            <person name="Masouleh A.K."/>
            <person name="Furtado A."/>
            <person name="Henry R.J."/>
            <person name="Mitter N."/>
        </authorList>
    </citation>
    <scope>NUCLEOTIDE SEQUENCE [LARGE SCALE GENOMIC DNA]</scope>
    <source>
        <strain evidence="2">cv. Hass</strain>
    </source>
</reference>
<dbReference type="Proteomes" id="UP001234297">
    <property type="component" value="Chromosome 5"/>
</dbReference>
<evidence type="ECO:0000313" key="2">
    <source>
        <dbReference type="Proteomes" id="UP001234297"/>
    </source>
</evidence>
<name>A0ACC2M1W9_PERAE</name>
<dbReference type="EMBL" id="CM056813">
    <property type="protein sequence ID" value="KAJ8639321.1"/>
    <property type="molecule type" value="Genomic_DNA"/>
</dbReference>
<keyword evidence="2" id="KW-1185">Reference proteome</keyword>